<feature type="compositionally biased region" description="Basic and acidic residues" evidence="1">
    <location>
        <begin position="51"/>
        <end position="62"/>
    </location>
</feature>
<proteinExistence type="predicted"/>
<dbReference type="InterPro" id="IPR022345">
    <property type="entry name" value="Phage_69_Orf23_MTP"/>
</dbReference>
<dbReference type="EMBL" id="AP019810">
    <property type="protein sequence ID" value="BBM15584.1"/>
    <property type="molecule type" value="Genomic_DNA"/>
</dbReference>
<dbReference type="NCBIfam" id="TIGR02126">
    <property type="entry name" value="phgtail_TP901_1"/>
    <property type="match status" value="1"/>
</dbReference>
<dbReference type="RefSeq" id="WP_178946705.1">
    <property type="nucleotide sequence ID" value="NZ_AP019810.1"/>
</dbReference>
<dbReference type="Pfam" id="PF06199">
    <property type="entry name" value="Phage_tail_2"/>
    <property type="match status" value="1"/>
</dbReference>
<reference evidence="2 3" key="1">
    <citation type="submission" date="2019-07" db="EMBL/GenBank/DDBJ databases">
        <title>antibiotic susceptibility of plant-derived lactic acid bacteria.</title>
        <authorList>
            <person name="Sugiyama M."/>
            <person name="Noda M."/>
        </authorList>
    </citation>
    <scope>NUCLEOTIDE SEQUENCE [LARGE SCALE GENOMIC DNA]</scope>
    <source>
        <strain evidence="2 3">15-1A</strain>
    </source>
</reference>
<accession>A0AAI8RB29</accession>
<sequence length="192" mass="20717">MVKDTQPIGKTTAKTTTATELQAVKGIDVILLFRLLKDAEKEPAGKLAFQTDHEHGKTKDSESTPTKDGPIRVPGVLDISFSCTSILSLGDPMVDKLEEALDNDDIVEIWEINKAESNGKGKFKATYYQGYVTGFSKSPAAEGNVELSLDFGVNGTGAKGFATLTDDQSTIVQYAFRDTIAGSKPEPEPEEK</sequence>
<feature type="region of interest" description="Disordered" evidence="1">
    <location>
        <begin position="47"/>
        <end position="70"/>
    </location>
</feature>
<dbReference type="PRINTS" id="PR01998">
    <property type="entry name" value="MTP2STAPHYLO"/>
</dbReference>
<organism evidence="2 3">
    <name type="scientific">Enterococcus mundtii</name>
    <dbReference type="NCBI Taxonomy" id="53346"/>
    <lineage>
        <taxon>Bacteria</taxon>
        <taxon>Bacillati</taxon>
        <taxon>Bacillota</taxon>
        <taxon>Bacilli</taxon>
        <taxon>Lactobacillales</taxon>
        <taxon>Enterococcaceae</taxon>
        <taxon>Enterococcus</taxon>
    </lineage>
</organism>
<evidence type="ECO:0000313" key="2">
    <source>
        <dbReference type="EMBL" id="BBM15584.1"/>
    </source>
</evidence>
<dbReference type="Proteomes" id="UP000509460">
    <property type="component" value="Chromosome"/>
</dbReference>
<protein>
    <submittedName>
        <fullName evidence="2">Phage major tail protein</fullName>
    </submittedName>
</protein>
<dbReference type="AlphaFoldDB" id="A0AAI8RB29"/>
<gene>
    <name evidence="2" type="ORF">EM151A_2403</name>
</gene>
<name>A0AAI8RB29_ENTMU</name>
<dbReference type="InterPro" id="IPR011855">
    <property type="entry name" value="Phgtail_TP901_1"/>
</dbReference>
<evidence type="ECO:0000313" key="3">
    <source>
        <dbReference type="Proteomes" id="UP000509460"/>
    </source>
</evidence>
<dbReference type="PRINTS" id="PR01997">
    <property type="entry name" value="MTP2FAMILY"/>
</dbReference>
<evidence type="ECO:0000256" key="1">
    <source>
        <dbReference type="SAM" id="MobiDB-lite"/>
    </source>
</evidence>